<evidence type="ECO:0000256" key="3">
    <source>
        <dbReference type="ARBA" id="ARBA00022691"/>
    </source>
</evidence>
<protein>
    <submittedName>
        <fullName evidence="5">SAM-dependent methyltransferase</fullName>
    </submittedName>
</protein>
<organism evidence="5 6">
    <name type="scientific">Desulfoferula mesophila</name>
    <dbReference type="NCBI Taxonomy" id="3058419"/>
    <lineage>
        <taxon>Bacteria</taxon>
        <taxon>Pseudomonadati</taxon>
        <taxon>Thermodesulfobacteriota</taxon>
        <taxon>Desulfarculia</taxon>
        <taxon>Desulfarculales</taxon>
        <taxon>Desulfarculaceae</taxon>
        <taxon>Desulfoferula</taxon>
    </lineage>
</organism>
<dbReference type="EMBL" id="AP028679">
    <property type="protein sequence ID" value="BEQ16380.1"/>
    <property type="molecule type" value="Genomic_DNA"/>
</dbReference>
<evidence type="ECO:0000313" key="6">
    <source>
        <dbReference type="Proteomes" id="UP001366166"/>
    </source>
</evidence>
<keyword evidence="3" id="KW-0949">S-adenosyl-L-methionine</keyword>
<accession>A0AAU9EHZ7</accession>
<keyword evidence="6" id="KW-1185">Reference proteome</keyword>
<dbReference type="InterPro" id="IPR041698">
    <property type="entry name" value="Methyltransf_25"/>
</dbReference>
<keyword evidence="2" id="KW-0808">Transferase</keyword>
<dbReference type="InterPro" id="IPR029063">
    <property type="entry name" value="SAM-dependent_MTases_sf"/>
</dbReference>
<proteinExistence type="predicted"/>
<dbReference type="Proteomes" id="UP001366166">
    <property type="component" value="Chromosome"/>
</dbReference>
<dbReference type="AlphaFoldDB" id="A0AAU9EHZ7"/>
<reference evidence="6" key="1">
    <citation type="journal article" date="2023" name="Arch. Microbiol.">
        <title>Desulfoferula mesophilus gen. nov. sp. nov., a mesophilic sulfate-reducing bacterium isolated from a brackish lake sediment.</title>
        <authorList>
            <person name="Watanabe T."/>
            <person name="Yabe T."/>
            <person name="Tsuji J.M."/>
            <person name="Fukui M."/>
        </authorList>
    </citation>
    <scope>NUCLEOTIDE SEQUENCE [LARGE SCALE GENOMIC DNA]</scope>
    <source>
        <strain evidence="6">12FAK</strain>
    </source>
</reference>
<dbReference type="SUPFAM" id="SSF53335">
    <property type="entry name" value="S-adenosyl-L-methionine-dependent methyltransferases"/>
    <property type="match status" value="1"/>
</dbReference>
<dbReference type="Pfam" id="PF13649">
    <property type="entry name" value="Methyltransf_25"/>
    <property type="match status" value="1"/>
</dbReference>
<dbReference type="KEGG" id="dmp:FAK_34460"/>
<dbReference type="PANTHER" id="PTHR43464:SF19">
    <property type="entry name" value="UBIQUINONE BIOSYNTHESIS O-METHYLTRANSFERASE, MITOCHONDRIAL"/>
    <property type="match status" value="1"/>
</dbReference>
<evidence type="ECO:0000259" key="4">
    <source>
        <dbReference type="Pfam" id="PF13649"/>
    </source>
</evidence>
<keyword evidence="1 5" id="KW-0489">Methyltransferase</keyword>
<dbReference type="GO" id="GO:0032259">
    <property type="term" value="P:methylation"/>
    <property type="evidence" value="ECO:0007669"/>
    <property type="project" value="UniProtKB-KW"/>
</dbReference>
<feature type="domain" description="Methyltransferase" evidence="4">
    <location>
        <begin position="73"/>
        <end position="167"/>
    </location>
</feature>
<gene>
    <name evidence="5" type="ORF">FAK_34460</name>
</gene>
<dbReference type="Gene3D" id="3.40.50.150">
    <property type="entry name" value="Vaccinia Virus protein VP39"/>
    <property type="match status" value="1"/>
</dbReference>
<dbReference type="CDD" id="cd02440">
    <property type="entry name" value="AdoMet_MTases"/>
    <property type="match status" value="1"/>
</dbReference>
<dbReference type="PANTHER" id="PTHR43464">
    <property type="entry name" value="METHYLTRANSFERASE"/>
    <property type="match status" value="1"/>
</dbReference>
<evidence type="ECO:0000256" key="2">
    <source>
        <dbReference type="ARBA" id="ARBA00022679"/>
    </source>
</evidence>
<sequence>MLDFEGLQEINRRPAPWERYTAAQLWTDPWVSGQMLSAHLDDASEAASRPGAFIDRAVAWIGRRFELGPGKRVADFGCGPGLYAQGLAATGAAVMGVDFSPGSIAYARERARAQGLDIDYRCQNYLEFAGEEGYDLALLIYCDFCALSPVQRAKLLKVFHSLLRPDGALLLDVFSVTRFQGLGQSAGYEFCPGEGFWAREPHYVFQNTFLYEPQRLALDKYTIVAPGERREIFNWLQHFTPEDLKSELSAERFELQETLGSVAGDAYDPQSEQFAILATAA</sequence>
<dbReference type="GO" id="GO:0008168">
    <property type="term" value="F:methyltransferase activity"/>
    <property type="evidence" value="ECO:0007669"/>
    <property type="project" value="UniProtKB-KW"/>
</dbReference>
<evidence type="ECO:0000256" key="1">
    <source>
        <dbReference type="ARBA" id="ARBA00022603"/>
    </source>
</evidence>
<evidence type="ECO:0000313" key="5">
    <source>
        <dbReference type="EMBL" id="BEQ16380.1"/>
    </source>
</evidence>
<dbReference type="RefSeq" id="WP_338602124.1">
    <property type="nucleotide sequence ID" value="NZ_AP028679.1"/>
</dbReference>
<name>A0AAU9EHZ7_9BACT</name>